<dbReference type="SUPFAM" id="SSF103515">
    <property type="entry name" value="Autotransporter"/>
    <property type="match status" value="1"/>
</dbReference>
<dbReference type="Gene3D" id="2.40.128.130">
    <property type="entry name" value="Autotransporter beta-domain"/>
    <property type="match status" value="1"/>
</dbReference>
<protein>
    <submittedName>
        <fullName evidence="4">Autotransporter domain-containing protein</fullName>
    </submittedName>
</protein>
<dbReference type="RefSeq" id="WP_267223015.1">
    <property type="nucleotide sequence ID" value="NZ_JAPCWC010000019.1"/>
</dbReference>
<feature type="region of interest" description="Disordered" evidence="1">
    <location>
        <begin position="28"/>
        <end position="77"/>
    </location>
</feature>
<reference evidence="4 5" key="1">
    <citation type="submission" date="2024-09" db="EMBL/GenBank/DDBJ databases">
        <authorList>
            <person name="Sun Q."/>
            <person name="Mori K."/>
        </authorList>
    </citation>
    <scope>NUCLEOTIDE SEQUENCE [LARGE SCALE GENOMIC DNA]</scope>
    <source>
        <strain evidence="4 5">CICC 11035S</strain>
    </source>
</reference>
<dbReference type="Pfam" id="PF03797">
    <property type="entry name" value="Autotransporter"/>
    <property type="match status" value="1"/>
</dbReference>
<name>A0ABV6SBC4_9SPHN</name>
<comment type="caution">
    <text evidence="4">The sequence shown here is derived from an EMBL/GenBank/DDBJ whole genome shotgun (WGS) entry which is preliminary data.</text>
</comment>
<keyword evidence="2" id="KW-0732">Signal</keyword>
<dbReference type="EMBL" id="JBHLTM010000047">
    <property type="protein sequence ID" value="MFC0685373.1"/>
    <property type="molecule type" value="Genomic_DNA"/>
</dbReference>
<gene>
    <name evidence="4" type="ORF">ACFFF8_12265</name>
</gene>
<evidence type="ECO:0000313" key="4">
    <source>
        <dbReference type="EMBL" id="MFC0685373.1"/>
    </source>
</evidence>
<accession>A0ABV6SBC4</accession>
<feature type="compositionally biased region" description="Low complexity" evidence="1">
    <location>
        <begin position="38"/>
        <end position="61"/>
    </location>
</feature>
<dbReference type="Proteomes" id="UP001589858">
    <property type="component" value="Unassembled WGS sequence"/>
</dbReference>
<dbReference type="InterPro" id="IPR005546">
    <property type="entry name" value="Autotransporte_beta"/>
</dbReference>
<feature type="signal peptide" evidence="2">
    <location>
        <begin position="1"/>
        <end position="25"/>
    </location>
</feature>
<evidence type="ECO:0000313" key="5">
    <source>
        <dbReference type="Proteomes" id="UP001589858"/>
    </source>
</evidence>
<dbReference type="InterPro" id="IPR036709">
    <property type="entry name" value="Autotransporte_beta_dom_sf"/>
</dbReference>
<feature type="domain" description="Autotransporter" evidence="3">
    <location>
        <begin position="134"/>
        <end position="312"/>
    </location>
</feature>
<evidence type="ECO:0000256" key="2">
    <source>
        <dbReference type="SAM" id="SignalP"/>
    </source>
</evidence>
<feature type="chain" id="PRO_5045179829" evidence="2">
    <location>
        <begin position="26"/>
        <end position="336"/>
    </location>
</feature>
<evidence type="ECO:0000259" key="3">
    <source>
        <dbReference type="Pfam" id="PF03797"/>
    </source>
</evidence>
<evidence type="ECO:0000256" key="1">
    <source>
        <dbReference type="SAM" id="MobiDB-lite"/>
    </source>
</evidence>
<keyword evidence="5" id="KW-1185">Reference proteome</keyword>
<proteinExistence type="predicted"/>
<organism evidence="4 5">
    <name type="scientific">Novosphingobium clariflavum</name>
    <dbReference type="NCBI Taxonomy" id="2029884"/>
    <lineage>
        <taxon>Bacteria</taxon>
        <taxon>Pseudomonadati</taxon>
        <taxon>Pseudomonadota</taxon>
        <taxon>Alphaproteobacteria</taxon>
        <taxon>Sphingomonadales</taxon>
        <taxon>Sphingomonadaceae</taxon>
        <taxon>Novosphingobium</taxon>
    </lineage>
</organism>
<sequence length="336" mass="35060">MFARLVYRPMLAGIITVCAPGAVSAQETSVPAAPPSEPAADVTSASATEASAPASAAGTDAQDGDTVPPGDSKPWSFALAAGASNRDQGSDGSWQSLALTRQIGRGYLRGALMRYHGTLLQANTALPSDYLVGTIGAGGNFDNWVVDGWISYGHQDYGRITSDNGSASRDSTGASGSRYYSVGGDFGKVIPLAARWFATPTATVSYAHGRLLHPAPDGTGLVDLETDEPTWSSAATLRVDHAFGQNANQYVGLSVARAWTSNALSEVVVRDYHDVAYAARTGLLPARHTADGWWEVGVTANMRITDSLGIDLYATRSIGAIAGNTTSAGISLRRSF</sequence>